<gene>
    <name evidence="2" type="ORF">C7460_10965</name>
</gene>
<dbReference type="Gene3D" id="3.40.960.10">
    <property type="entry name" value="VSR Endonuclease"/>
    <property type="match status" value="1"/>
</dbReference>
<dbReference type="Proteomes" id="UP000256779">
    <property type="component" value="Unassembled WGS sequence"/>
</dbReference>
<keyword evidence="2" id="KW-0540">Nuclease</keyword>
<dbReference type="SUPFAM" id="SSF52980">
    <property type="entry name" value="Restriction endonuclease-like"/>
    <property type="match status" value="1"/>
</dbReference>
<proteinExistence type="predicted"/>
<feature type="domain" description="DUF559" evidence="1">
    <location>
        <begin position="9"/>
        <end position="114"/>
    </location>
</feature>
<comment type="caution">
    <text evidence="2">The sequence shown here is derived from an EMBL/GenBank/DDBJ whole genome shotgun (WGS) entry which is preliminary data.</text>
</comment>
<dbReference type="OrthoDB" id="9798754at2"/>
<accession>A0A3D9L5J6</accession>
<name>A0A3D9L5J6_MARFU</name>
<dbReference type="PANTHER" id="PTHR38590">
    <property type="entry name" value="BLL0828 PROTEIN"/>
    <property type="match status" value="1"/>
</dbReference>
<keyword evidence="2" id="KW-0378">Hydrolase</keyword>
<dbReference type="AlphaFoldDB" id="A0A3D9L5J6"/>
<evidence type="ECO:0000313" key="2">
    <source>
        <dbReference type="EMBL" id="RED98873.1"/>
    </source>
</evidence>
<dbReference type="Pfam" id="PF04480">
    <property type="entry name" value="DUF559"/>
    <property type="match status" value="1"/>
</dbReference>
<dbReference type="PANTHER" id="PTHR38590:SF1">
    <property type="entry name" value="BLL0828 PROTEIN"/>
    <property type="match status" value="1"/>
</dbReference>
<keyword evidence="3" id="KW-1185">Reference proteome</keyword>
<evidence type="ECO:0000313" key="3">
    <source>
        <dbReference type="Proteomes" id="UP000256779"/>
    </source>
</evidence>
<organism evidence="2 3">
    <name type="scientific">Marinoscillum furvescens DSM 4134</name>
    <dbReference type="NCBI Taxonomy" id="1122208"/>
    <lineage>
        <taxon>Bacteria</taxon>
        <taxon>Pseudomonadati</taxon>
        <taxon>Bacteroidota</taxon>
        <taxon>Cytophagia</taxon>
        <taxon>Cytophagales</taxon>
        <taxon>Reichenbachiellaceae</taxon>
        <taxon>Marinoscillum</taxon>
    </lineage>
</organism>
<reference evidence="2 3" key="1">
    <citation type="submission" date="2018-07" db="EMBL/GenBank/DDBJ databases">
        <title>Genomic Encyclopedia of Type Strains, Phase IV (KMG-IV): sequencing the most valuable type-strain genomes for metagenomic binning, comparative biology and taxonomic classification.</title>
        <authorList>
            <person name="Goeker M."/>
        </authorList>
    </citation>
    <scope>NUCLEOTIDE SEQUENCE [LARGE SCALE GENOMIC DNA]</scope>
    <source>
        <strain evidence="2 3">DSM 4134</strain>
    </source>
</reference>
<sequence>MKIEFNPELTEVAREMRENSSLAEILLWNELKARKLKGFQFFRHKPVGDCIVDFYCNRLRLAIEIDGIDRDMAYKVDADQQKTLESKGVNFLRFDALLIKRNTEAAVEKIAAYIEEFEGN</sequence>
<dbReference type="InterPro" id="IPR007569">
    <property type="entry name" value="DUF559"/>
</dbReference>
<evidence type="ECO:0000259" key="1">
    <source>
        <dbReference type="Pfam" id="PF04480"/>
    </source>
</evidence>
<dbReference type="InterPro" id="IPR047216">
    <property type="entry name" value="Endonuclease_DUF559_bact"/>
</dbReference>
<dbReference type="RefSeq" id="WP_115868178.1">
    <property type="nucleotide sequence ID" value="NZ_QREG01000009.1"/>
</dbReference>
<protein>
    <submittedName>
        <fullName evidence="2">Very-short-patch-repair endonuclease</fullName>
    </submittedName>
</protein>
<keyword evidence="2" id="KW-0255">Endonuclease</keyword>
<dbReference type="EMBL" id="QREG01000009">
    <property type="protein sequence ID" value="RED98873.1"/>
    <property type="molecule type" value="Genomic_DNA"/>
</dbReference>
<dbReference type="GO" id="GO:0004519">
    <property type="term" value="F:endonuclease activity"/>
    <property type="evidence" value="ECO:0007669"/>
    <property type="project" value="UniProtKB-KW"/>
</dbReference>
<dbReference type="InterPro" id="IPR011335">
    <property type="entry name" value="Restrct_endonuc-II-like"/>
</dbReference>